<evidence type="ECO:0000313" key="2">
    <source>
        <dbReference type="Proteomes" id="UP000000589"/>
    </source>
</evidence>
<dbReference type="jPOST" id="E9PWM2"/>
<dbReference type="AlphaFoldDB" id="E9PWM2"/>
<dbReference type="ProteomicsDB" id="326355"/>
<dbReference type="Bgee" id="ENSMUSG00000078765">
    <property type="expression patterns" value="Expressed in primary oocyte and 63 other cell types or tissues"/>
</dbReference>
<keyword evidence="2" id="KW-1185">Reference proteome</keyword>
<dbReference type="GeneTree" id="ENSGT00950000183152"/>
<accession>E9PWM2</accession>
<dbReference type="PeptideAtlas" id="E9PWM2"/>
<name>E9PWM2_MOUSE</name>
<sequence length="46" mass="4771">MAEYLASIFGTEKDKLEPAGTGTGAPDFTTNRLSASPAFCLSSGLF</sequence>
<gene>
    <name evidence="1" type="primary">U2af1l4</name>
</gene>
<dbReference type="HOGENOM" id="CLU_3350915_0_0_1"/>
<reference evidence="1" key="4">
    <citation type="submission" date="2025-09" db="UniProtKB">
        <authorList>
            <consortium name="Ensembl"/>
        </authorList>
    </citation>
    <scope>IDENTIFICATION</scope>
    <source>
        <strain evidence="1">C57BL/6J</strain>
    </source>
</reference>
<organism evidence="1 2">
    <name type="scientific">Mus musculus</name>
    <name type="common">Mouse</name>
    <dbReference type="NCBI Taxonomy" id="10090"/>
    <lineage>
        <taxon>Eukaryota</taxon>
        <taxon>Metazoa</taxon>
        <taxon>Chordata</taxon>
        <taxon>Craniata</taxon>
        <taxon>Vertebrata</taxon>
        <taxon>Euteleostomi</taxon>
        <taxon>Mammalia</taxon>
        <taxon>Eutheria</taxon>
        <taxon>Euarchontoglires</taxon>
        <taxon>Glires</taxon>
        <taxon>Rodentia</taxon>
        <taxon>Myomorpha</taxon>
        <taxon>Muroidea</taxon>
        <taxon>Muridae</taxon>
        <taxon>Murinae</taxon>
        <taxon>Mus</taxon>
        <taxon>Mus</taxon>
    </lineage>
</organism>
<reference evidence="1" key="3">
    <citation type="submission" date="2025-08" db="UniProtKB">
        <authorList>
            <consortium name="Ensembl"/>
        </authorList>
    </citation>
    <scope>IDENTIFICATION</scope>
    <source>
        <strain evidence="1">C57BL/6J</strain>
    </source>
</reference>
<dbReference type="Ensembl" id="ENSMUST00000168229.8">
    <property type="protein sequence ID" value="ENSMUSP00000132915.2"/>
    <property type="gene ID" value="ENSMUSG00000078765.12"/>
</dbReference>
<reference evidence="1 2" key="1">
    <citation type="journal article" date="2009" name="PLoS Biol.">
        <title>Lineage-specific biology revealed by a finished genome assembly of the mouse.</title>
        <authorList>
            <consortium name="Mouse Genome Sequencing Consortium"/>
            <person name="Church D.M."/>
            <person name="Goodstadt L."/>
            <person name="Hillier L.W."/>
            <person name="Zody M.C."/>
            <person name="Goldstein S."/>
            <person name="She X."/>
            <person name="Bult C.J."/>
            <person name="Agarwala R."/>
            <person name="Cherry J.L."/>
            <person name="DiCuccio M."/>
            <person name="Hlavina W."/>
            <person name="Kapustin Y."/>
            <person name="Meric P."/>
            <person name="Maglott D."/>
            <person name="Birtle Z."/>
            <person name="Marques A.C."/>
            <person name="Graves T."/>
            <person name="Zhou S."/>
            <person name="Teague B."/>
            <person name="Potamousis K."/>
            <person name="Churas C."/>
            <person name="Place M."/>
            <person name="Herschleb J."/>
            <person name="Runnheim R."/>
            <person name="Forrest D."/>
            <person name="Amos-Landgraf J."/>
            <person name="Schwartz D.C."/>
            <person name="Cheng Z."/>
            <person name="Lindblad-Toh K."/>
            <person name="Eichler E.E."/>
            <person name="Ponting C.P."/>
        </authorList>
    </citation>
    <scope>NUCLEOTIDE SEQUENCE [LARGE SCALE GENOMIC DNA]</scope>
    <source>
        <strain evidence="1 2">C57BL/6J</strain>
    </source>
</reference>
<reference evidence="1 2" key="2">
    <citation type="journal article" date="2011" name="PLoS Biol.">
        <title>Modernizing reference genome assemblies.</title>
        <authorList>
            <person name="Church D.M."/>
            <person name="Schneider V.A."/>
            <person name="Graves T."/>
            <person name="Auger K."/>
            <person name="Cunningham F."/>
            <person name="Bouk N."/>
            <person name="Chen H.C."/>
            <person name="Agarwala R."/>
            <person name="McLaren W.M."/>
            <person name="Ritchie G.R."/>
            <person name="Albracht D."/>
            <person name="Kremitzki M."/>
            <person name="Rock S."/>
            <person name="Kotkiewicz H."/>
            <person name="Kremitzki C."/>
            <person name="Wollam A."/>
            <person name="Trani L."/>
            <person name="Fulton L."/>
            <person name="Fulton R."/>
            <person name="Matthews L."/>
            <person name="Whitehead S."/>
            <person name="Chow W."/>
            <person name="Torrance J."/>
            <person name="Dunn M."/>
            <person name="Harden G."/>
            <person name="Threadgold G."/>
            <person name="Wood J."/>
            <person name="Collins J."/>
            <person name="Heath P."/>
            <person name="Griffiths G."/>
            <person name="Pelan S."/>
            <person name="Grafham D."/>
            <person name="Eichler E.E."/>
            <person name="Weinstock G."/>
            <person name="Mardis E.R."/>
            <person name="Wilson R.K."/>
            <person name="Howe K."/>
            <person name="Flicek P."/>
            <person name="Hubbard T."/>
        </authorList>
    </citation>
    <scope>NUCLEOTIDE SEQUENCE [LARGE SCALE GENOMIC DNA]</scope>
    <source>
        <strain evidence="1 2">C57BL/6J</strain>
    </source>
</reference>
<protein>
    <submittedName>
        <fullName evidence="1">U2 small nuclear RNA auxiliary factor 1-like 4</fullName>
    </submittedName>
</protein>
<proteinExistence type="predicted"/>
<dbReference type="Proteomes" id="UP000000589">
    <property type="component" value="Chromosome 7"/>
</dbReference>
<evidence type="ECO:0000313" key="1">
    <source>
        <dbReference type="Ensembl" id="ENSMUSP00000132915.2"/>
    </source>
</evidence>
<dbReference type="VEuPathDB" id="HostDB:ENSMUSG00000078765"/>
<dbReference type="SMR" id="E9PWM2"/>
<dbReference type="MGI" id="MGI:2678374">
    <property type="gene designation" value="U2af1l4"/>
</dbReference>
<dbReference type="ExpressionAtlas" id="E9PWM2">
    <property type="expression patterns" value="baseline and differential"/>
</dbReference>